<protein>
    <submittedName>
        <fullName evidence="1">Uncharacterized protein</fullName>
    </submittedName>
</protein>
<dbReference type="AlphaFoldDB" id="A0A0A9CM29"/>
<reference evidence="1" key="2">
    <citation type="journal article" date="2015" name="Data Brief">
        <title>Shoot transcriptome of the giant reed, Arundo donax.</title>
        <authorList>
            <person name="Barrero R.A."/>
            <person name="Guerrero F.D."/>
            <person name="Moolhuijzen P."/>
            <person name="Goolsby J.A."/>
            <person name="Tidwell J."/>
            <person name="Bellgard S.E."/>
            <person name="Bellgard M.I."/>
        </authorList>
    </citation>
    <scope>NUCLEOTIDE SEQUENCE</scope>
    <source>
        <tissue evidence="1">Shoot tissue taken approximately 20 cm above the soil surface</tissue>
    </source>
</reference>
<reference evidence="1" key="1">
    <citation type="submission" date="2014-09" db="EMBL/GenBank/DDBJ databases">
        <authorList>
            <person name="Magalhaes I.L.F."/>
            <person name="Oliveira U."/>
            <person name="Santos F.R."/>
            <person name="Vidigal T.H.D.A."/>
            <person name="Brescovit A.D."/>
            <person name="Santos A.J."/>
        </authorList>
    </citation>
    <scope>NUCLEOTIDE SEQUENCE</scope>
    <source>
        <tissue evidence="1">Shoot tissue taken approximately 20 cm above the soil surface</tissue>
    </source>
</reference>
<name>A0A0A9CM29_ARUDO</name>
<evidence type="ECO:0000313" key="1">
    <source>
        <dbReference type="EMBL" id="JAD76596.1"/>
    </source>
</evidence>
<accession>A0A0A9CM29</accession>
<sequence>MLFLNSYAICSISFKGKDHVQMLLWSLYFSQRLEKLVLSSCVLILQVLPI</sequence>
<organism evidence="1">
    <name type="scientific">Arundo donax</name>
    <name type="common">Giant reed</name>
    <name type="synonym">Donax arundinaceus</name>
    <dbReference type="NCBI Taxonomy" id="35708"/>
    <lineage>
        <taxon>Eukaryota</taxon>
        <taxon>Viridiplantae</taxon>
        <taxon>Streptophyta</taxon>
        <taxon>Embryophyta</taxon>
        <taxon>Tracheophyta</taxon>
        <taxon>Spermatophyta</taxon>
        <taxon>Magnoliopsida</taxon>
        <taxon>Liliopsida</taxon>
        <taxon>Poales</taxon>
        <taxon>Poaceae</taxon>
        <taxon>PACMAD clade</taxon>
        <taxon>Arundinoideae</taxon>
        <taxon>Arundineae</taxon>
        <taxon>Arundo</taxon>
    </lineage>
</organism>
<dbReference type="EMBL" id="GBRH01221299">
    <property type="protein sequence ID" value="JAD76596.1"/>
    <property type="molecule type" value="Transcribed_RNA"/>
</dbReference>
<proteinExistence type="predicted"/>